<dbReference type="SUPFAM" id="SSF143011">
    <property type="entry name" value="RelE-like"/>
    <property type="match status" value="1"/>
</dbReference>
<organism evidence="3 4">
    <name type="scientific">Candidatus Nitrospira allomarina</name>
    <dbReference type="NCBI Taxonomy" id="3020900"/>
    <lineage>
        <taxon>Bacteria</taxon>
        <taxon>Pseudomonadati</taxon>
        <taxon>Nitrospirota</taxon>
        <taxon>Nitrospiria</taxon>
        <taxon>Nitrospirales</taxon>
        <taxon>Nitrospiraceae</taxon>
        <taxon>Nitrospira</taxon>
    </lineage>
</organism>
<dbReference type="PANTHER" id="PTHR35601">
    <property type="entry name" value="TOXIN RELE"/>
    <property type="match status" value="1"/>
</dbReference>
<protein>
    <submittedName>
        <fullName evidence="3">Type II toxin-antitoxin system RelE/ParE family toxin</fullName>
    </submittedName>
</protein>
<dbReference type="InterPro" id="IPR007712">
    <property type="entry name" value="RelE/ParE_toxin"/>
</dbReference>
<evidence type="ECO:0000313" key="4">
    <source>
        <dbReference type="Proteomes" id="UP001302719"/>
    </source>
</evidence>
<gene>
    <name evidence="3" type="ORF">PP769_09495</name>
</gene>
<dbReference type="AlphaFoldDB" id="A0AA96JUB6"/>
<accession>A0AA96JUB6</accession>
<keyword evidence="2" id="KW-1277">Toxin-antitoxin system</keyword>
<dbReference type="Gene3D" id="3.30.2310.20">
    <property type="entry name" value="RelE-like"/>
    <property type="match status" value="1"/>
</dbReference>
<dbReference type="EMBL" id="CP116967">
    <property type="protein sequence ID" value="WNM59970.1"/>
    <property type="molecule type" value="Genomic_DNA"/>
</dbReference>
<keyword evidence="4" id="KW-1185">Reference proteome</keyword>
<evidence type="ECO:0000256" key="2">
    <source>
        <dbReference type="ARBA" id="ARBA00022649"/>
    </source>
</evidence>
<dbReference type="RefSeq" id="WP_312646876.1">
    <property type="nucleotide sequence ID" value="NZ_CP116967.1"/>
</dbReference>
<name>A0AA96JUB6_9BACT</name>
<comment type="similarity">
    <text evidence="1">Belongs to the RelE toxin family.</text>
</comment>
<sequence length="87" mass="10236">MASYRLTFKKSVTKDFRSIPNNDVSRILKRIEGLADNPRPVGSEKLSGQERFRVRQGVYRIVYEIRDEELVVIVVKVGHRREVYQDK</sequence>
<dbReference type="PANTHER" id="PTHR35601:SF1">
    <property type="entry name" value="TOXIN RELE"/>
    <property type="match status" value="1"/>
</dbReference>
<dbReference type="KEGG" id="nall:PP769_09495"/>
<evidence type="ECO:0000256" key="1">
    <source>
        <dbReference type="ARBA" id="ARBA00006226"/>
    </source>
</evidence>
<dbReference type="Pfam" id="PF05016">
    <property type="entry name" value="ParE_toxin"/>
    <property type="match status" value="1"/>
</dbReference>
<proteinExistence type="inferred from homology"/>
<evidence type="ECO:0000313" key="3">
    <source>
        <dbReference type="EMBL" id="WNM59970.1"/>
    </source>
</evidence>
<reference evidence="3 4" key="1">
    <citation type="submission" date="2023-01" db="EMBL/GenBank/DDBJ databases">
        <title>Cultivation and genomic characterization of new, ubiquitous marine nitrite-oxidizing bacteria from the Nitrospirales.</title>
        <authorList>
            <person name="Mueller A.J."/>
            <person name="Daebeler A."/>
            <person name="Herbold C.W."/>
            <person name="Kirkegaard R.H."/>
            <person name="Daims H."/>
        </authorList>
    </citation>
    <scope>NUCLEOTIDE SEQUENCE [LARGE SCALE GENOMIC DNA]</scope>
    <source>
        <strain evidence="3 4">VA</strain>
    </source>
</reference>
<dbReference type="Proteomes" id="UP001302719">
    <property type="component" value="Chromosome"/>
</dbReference>
<dbReference type="InterPro" id="IPR035093">
    <property type="entry name" value="RelE/ParE_toxin_dom_sf"/>
</dbReference>